<dbReference type="GO" id="GO:0046872">
    <property type="term" value="F:metal ion binding"/>
    <property type="evidence" value="ECO:0007669"/>
    <property type="project" value="UniProtKB-KW"/>
</dbReference>
<feature type="signal peptide" evidence="4">
    <location>
        <begin position="1"/>
        <end position="20"/>
    </location>
</feature>
<evidence type="ECO:0000256" key="2">
    <source>
        <dbReference type="ARBA" id="ARBA00022729"/>
    </source>
</evidence>
<dbReference type="Proteomes" id="UP000553766">
    <property type="component" value="Unassembled WGS sequence"/>
</dbReference>
<dbReference type="EMBL" id="JACIJS010000004">
    <property type="protein sequence ID" value="MBB5515683.1"/>
    <property type="molecule type" value="Genomic_DNA"/>
</dbReference>
<comment type="caution">
    <text evidence="5">The sequence shown here is derived from an EMBL/GenBank/DDBJ whole genome shotgun (WGS) entry which is preliminary data.</text>
</comment>
<evidence type="ECO:0000256" key="1">
    <source>
        <dbReference type="ARBA" id="ARBA00008520"/>
    </source>
</evidence>
<feature type="binding site" evidence="3">
    <location>
        <position position="216"/>
    </location>
    <ligand>
        <name>Fe cation</name>
        <dbReference type="ChEBI" id="CHEBI:24875"/>
    </ligand>
</feature>
<evidence type="ECO:0000313" key="6">
    <source>
        <dbReference type="Proteomes" id="UP000553766"/>
    </source>
</evidence>
<keyword evidence="3" id="KW-0408">Iron</keyword>
<dbReference type="PIRSF" id="PIRSF002825">
    <property type="entry name" value="CfbpA"/>
    <property type="match status" value="1"/>
</dbReference>
<dbReference type="Pfam" id="PF13343">
    <property type="entry name" value="SBP_bac_6"/>
    <property type="match status" value="1"/>
</dbReference>
<accession>A0A840WNL7</accession>
<dbReference type="GO" id="GO:0030288">
    <property type="term" value="C:outer membrane-bounded periplasmic space"/>
    <property type="evidence" value="ECO:0007669"/>
    <property type="project" value="TreeGrafter"/>
</dbReference>
<dbReference type="AlphaFoldDB" id="A0A840WNL7"/>
<evidence type="ECO:0000313" key="5">
    <source>
        <dbReference type="EMBL" id="MBB5515683.1"/>
    </source>
</evidence>
<feature type="binding site" evidence="3">
    <location>
        <position position="217"/>
    </location>
    <ligand>
        <name>Fe cation</name>
        <dbReference type="ChEBI" id="CHEBI:24875"/>
    </ligand>
</feature>
<dbReference type="Gene3D" id="3.40.190.10">
    <property type="entry name" value="Periplasmic binding protein-like II"/>
    <property type="match status" value="2"/>
</dbReference>
<reference evidence="5 6" key="1">
    <citation type="submission" date="2020-08" db="EMBL/GenBank/DDBJ databases">
        <title>Genomic Encyclopedia of Type Strains, Phase IV (KMG-IV): sequencing the most valuable type-strain genomes for metagenomic binning, comparative biology and taxonomic classification.</title>
        <authorList>
            <person name="Goeker M."/>
        </authorList>
    </citation>
    <scope>NUCLEOTIDE SEQUENCE [LARGE SCALE GENOMIC DNA]</scope>
    <source>
        <strain evidence="5 6">DSM 103377</strain>
    </source>
</reference>
<name>A0A840WNL7_9RHOB</name>
<evidence type="ECO:0000256" key="4">
    <source>
        <dbReference type="SAM" id="SignalP"/>
    </source>
</evidence>
<proteinExistence type="inferred from homology"/>
<keyword evidence="2 4" id="KW-0732">Signal</keyword>
<gene>
    <name evidence="5" type="ORF">FHS89_001695</name>
</gene>
<organism evidence="5 6">
    <name type="scientific">Rubricella aquisinus</name>
    <dbReference type="NCBI Taxonomy" id="2028108"/>
    <lineage>
        <taxon>Bacteria</taxon>
        <taxon>Pseudomonadati</taxon>
        <taxon>Pseudomonadota</taxon>
        <taxon>Alphaproteobacteria</taxon>
        <taxon>Rhodobacterales</taxon>
        <taxon>Paracoccaceae</taxon>
        <taxon>Rubricella</taxon>
    </lineage>
</organism>
<evidence type="ECO:0000256" key="3">
    <source>
        <dbReference type="PIRSR" id="PIRSR002825-1"/>
    </source>
</evidence>
<keyword evidence="6" id="KW-1185">Reference proteome</keyword>
<sequence>MRTVLAWAMAAMLLGAGATAQTVTVYTDRTVRGLVPILQAFQQETGINVQLRTFKEDVLDRLLDEDDQSEADIYITASIGNLDEAYRAGLTQPITSPALDARVPARFRQEDNHWYGVTLRTRNLYIRTQRSNDRSRITYDDLATPRFAGQICIRSGKHAYNIDLIAAYIVHYGREAARDWLIGMRENLARVPQGNDRAQMKAVADGICSIAIGNSYYYGLAHSNLRQREWAEQIQLVFPSFPNDGTHVNLSGMAMLTTADNVDAARRFMEFQVGEIAQGIYNRELHEFPINSDLGSAQIYGMPVNFVPDSISIQQISNAQRAARQLVDEVQFNDGPQGS</sequence>
<feature type="chain" id="PRO_5032416202" evidence="4">
    <location>
        <begin position="21"/>
        <end position="339"/>
    </location>
</feature>
<dbReference type="PANTHER" id="PTHR30006:SF15">
    <property type="entry name" value="IRON-UTILIZATION PERIPLASMIC PROTEIN"/>
    <property type="match status" value="1"/>
</dbReference>
<comment type="similarity">
    <text evidence="1">Belongs to the bacterial solute-binding protein 1 family.</text>
</comment>
<keyword evidence="3" id="KW-0479">Metal-binding</keyword>
<dbReference type="InterPro" id="IPR026045">
    <property type="entry name" value="Ferric-bd"/>
</dbReference>
<dbReference type="SUPFAM" id="SSF53850">
    <property type="entry name" value="Periplasmic binding protein-like II"/>
    <property type="match status" value="1"/>
</dbReference>
<dbReference type="RefSeq" id="WP_184010574.1">
    <property type="nucleotide sequence ID" value="NZ_JACIJS010000004.1"/>
</dbReference>
<protein>
    <submittedName>
        <fullName evidence="5">Iron(III) transport system substrate-binding protein</fullName>
    </submittedName>
</protein>
<dbReference type="PANTHER" id="PTHR30006">
    <property type="entry name" value="THIAMINE-BINDING PERIPLASMIC PROTEIN-RELATED"/>
    <property type="match status" value="1"/>
</dbReference>